<dbReference type="InterPro" id="IPR006089">
    <property type="entry name" value="Acyl-CoA_DH_CS"/>
</dbReference>
<keyword evidence="5 9" id="KW-0560">Oxidoreductase</keyword>
<feature type="domain" description="Acyl-CoA oxidase/dehydrogenase middle" evidence="7">
    <location>
        <begin position="134"/>
        <end position="242"/>
    </location>
</feature>
<evidence type="ECO:0000259" key="8">
    <source>
        <dbReference type="Pfam" id="PF02771"/>
    </source>
</evidence>
<evidence type="ECO:0000256" key="1">
    <source>
        <dbReference type="ARBA" id="ARBA00001974"/>
    </source>
</evidence>
<evidence type="ECO:0000313" key="10">
    <source>
        <dbReference type="Proteomes" id="UP000013167"/>
    </source>
</evidence>
<evidence type="ECO:0000256" key="5">
    <source>
        <dbReference type="RuleBase" id="RU362125"/>
    </source>
</evidence>
<dbReference type="InterPro" id="IPR009075">
    <property type="entry name" value="AcylCo_DH/oxidase_C"/>
</dbReference>
<dbReference type="EC" id="1.3.99.-" evidence="9"/>
<dbReference type="Pfam" id="PF02770">
    <property type="entry name" value="Acyl-CoA_dh_M"/>
    <property type="match status" value="1"/>
</dbReference>
<dbReference type="PIRSF" id="PIRSF016578">
    <property type="entry name" value="HsaA"/>
    <property type="match status" value="1"/>
</dbReference>
<evidence type="ECO:0000256" key="2">
    <source>
        <dbReference type="ARBA" id="ARBA00009347"/>
    </source>
</evidence>
<dbReference type="InterPro" id="IPR009100">
    <property type="entry name" value="AcylCoA_DH/oxidase_NM_dom_sf"/>
</dbReference>
<accession>N0E611</accession>
<dbReference type="AlphaFoldDB" id="N0E611"/>
<dbReference type="PROSITE" id="PS00072">
    <property type="entry name" value="ACYL_COA_DH_1"/>
    <property type="match status" value="1"/>
</dbReference>
<organism evidence="9 10">
    <name type="scientific">Phycicoccus elongatus Lp2</name>
    <dbReference type="NCBI Taxonomy" id="1193181"/>
    <lineage>
        <taxon>Bacteria</taxon>
        <taxon>Bacillati</taxon>
        <taxon>Actinomycetota</taxon>
        <taxon>Actinomycetes</taxon>
        <taxon>Micrococcales</taxon>
        <taxon>Intrasporangiaceae</taxon>
        <taxon>Phycicoccus</taxon>
    </lineage>
</organism>
<dbReference type="InterPro" id="IPR046373">
    <property type="entry name" value="Acyl-CoA_Oxase/DH_mid-dom_sf"/>
</dbReference>
<dbReference type="PROSITE" id="PS00073">
    <property type="entry name" value="ACYL_COA_DH_2"/>
    <property type="match status" value="1"/>
</dbReference>
<dbReference type="GO" id="GO:0003995">
    <property type="term" value="F:acyl-CoA dehydrogenase activity"/>
    <property type="evidence" value="ECO:0007669"/>
    <property type="project" value="InterPro"/>
</dbReference>
<dbReference type="Pfam" id="PF00441">
    <property type="entry name" value="Acyl-CoA_dh_1"/>
    <property type="match status" value="1"/>
</dbReference>
<dbReference type="eggNOG" id="COG1960">
    <property type="taxonomic scope" value="Bacteria"/>
</dbReference>
<dbReference type="PANTHER" id="PTHR43884">
    <property type="entry name" value="ACYL-COA DEHYDROGENASE"/>
    <property type="match status" value="1"/>
</dbReference>
<feature type="domain" description="Acyl-CoA dehydrogenase/oxidase N-terminal" evidence="8">
    <location>
        <begin position="15"/>
        <end position="129"/>
    </location>
</feature>
<protein>
    <submittedName>
        <fullName evidence="9">Acyl-CoA dehydrogenase</fullName>
        <ecNumber evidence="9">1.3.99.-</ecNumber>
    </submittedName>
</protein>
<comment type="caution">
    <text evidence="9">The sequence shown here is derived from an EMBL/GenBank/DDBJ whole genome shotgun (WGS) entry which is preliminary data.</text>
</comment>
<evidence type="ECO:0000259" key="7">
    <source>
        <dbReference type="Pfam" id="PF02770"/>
    </source>
</evidence>
<sequence length="404" mass="42584">MTYSASMAVQRLFPTDEGHDLLDLTREVVAKELRPKVDAAEAAAALGEEFPTDIFRILGRAGLLSLPHPEEFGGGGQPYEVYLQVVEEIASAWMSVAVGVSVHSLTAFPVTTFGSPAQREALLPGMLSGHQLGAYGLSEPLAGSDVAAMTTRATRDGAGDDGAGDDGATDDPAYRIRGRKAWISHAGHADYYTTFARTSDARGRGISCFIVPGDAPGLSFGAPEKKMGLHCDTVREVIYEDVPVDAARRIGDEGQGMPIALAALDAGRLGIAAAATGLAQSALDVAVAYAKEREQFGRAIASNQGLAFLIADLEAAVLGARAAYLFAARLKDAGRPYGKEAAVAKLLATDAAMRVTTDAIQVLGGAGYTQDFPVERYFREAKVTQIFEGTNQIQRLVISRHALG</sequence>
<reference evidence="9 10" key="1">
    <citation type="journal article" date="2013" name="ISME J.">
        <title>A metabolic model for members of the genus Tetrasphaera involved in enhanced biological phosphorus removal.</title>
        <authorList>
            <person name="Kristiansen R."/>
            <person name="Nguyen H.T.T."/>
            <person name="Saunders A.M."/>
            <person name="Nielsen J.L."/>
            <person name="Wimmer R."/>
            <person name="Le V.Q."/>
            <person name="McIlroy S.J."/>
            <person name="Petrovski S."/>
            <person name="Seviour R.J."/>
            <person name="Calteau A."/>
            <person name="Nielsen K.L."/>
            <person name="Nielsen P.H."/>
        </authorList>
    </citation>
    <scope>NUCLEOTIDE SEQUENCE [LARGE SCALE GENOMIC DNA]</scope>
    <source>
        <strain evidence="9 10">Lp2</strain>
    </source>
</reference>
<evidence type="ECO:0000313" key="9">
    <source>
        <dbReference type="EMBL" id="CCH70899.1"/>
    </source>
</evidence>
<dbReference type="PANTHER" id="PTHR43884:SF12">
    <property type="entry name" value="ISOVALERYL-COA DEHYDROGENASE, MITOCHONDRIAL-RELATED"/>
    <property type="match status" value="1"/>
</dbReference>
<feature type="domain" description="Acyl-CoA dehydrogenase/oxidase C-terminal" evidence="6">
    <location>
        <begin position="254"/>
        <end position="402"/>
    </location>
</feature>
<name>N0E611_9MICO</name>
<dbReference type="HOGENOM" id="CLU_018204_0_2_11"/>
<dbReference type="Gene3D" id="1.20.140.10">
    <property type="entry name" value="Butyryl-CoA Dehydrogenase, subunit A, domain 3"/>
    <property type="match status" value="1"/>
</dbReference>
<gene>
    <name evidence="9" type="primary">acdA</name>
    <name evidence="9" type="ORF">BN10_690033</name>
</gene>
<dbReference type="GO" id="GO:0050660">
    <property type="term" value="F:flavin adenine dinucleotide binding"/>
    <property type="evidence" value="ECO:0007669"/>
    <property type="project" value="InterPro"/>
</dbReference>
<dbReference type="InterPro" id="IPR006091">
    <property type="entry name" value="Acyl-CoA_Oxase/DH_mid-dom"/>
</dbReference>
<comment type="cofactor">
    <cofactor evidence="1 5">
        <name>FAD</name>
        <dbReference type="ChEBI" id="CHEBI:57692"/>
    </cofactor>
</comment>
<dbReference type="Gene3D" id="1.10.540.10">
    <property type="entry name" value="Acyl-CoA dehydrogenase/oxidase, N-terminal domain"/>
    <property type="match status" value="1"/>
</dbReference>
<dbReference type="SUPFAM" id="SSF56645">
    <property type="entry name" value="Acyl-CoA dehydrogenase NM domain-like"/>
    <property type="match status" value="1"/>
</dbReference>
<dbReference type="SUPFAM" id="SSF47203">
    <property type="entry name" value="Acyl-CoA dehydrogenase C-terminal domain-like"/>
    <property type="match status" value="1"/>
</dbReference>
<keyword evidence="3 5" id="KW-0285">Flavoprotein</keyword>
<evidence type="ECO:0000259" key="6">
    <source>
        <dbReference type="Pfam" id="PF00441"/>
    </source>
</evidence>
<evidence type="ECO:0000256" key="3">
    <source>
        <dbReference type="ARBA" id="ARBA00022630"/>
    </source>
</evidence>
<dbReference type="FunFam" id="1.20.140.10:FF:000004">
    <property type="entry name" value="Acyl-CoA dehydrogenase FadE25"/>
    <property type="match status" value="1"/>
</dbReference>
<dbReference type="Proteomes" id="UP000013167">
    <property type="component" value="Unassembled WGS sequence"/>
</dbReference>
<dbReference type="InterPro" id="IPR013786">
    <property type="entry name" value="AcylCoA_DH/ox_N"/>
</dbReference>
<comment type="similarity">
    <text evidence="2 5">Belongs to the acyl-CoA dehydrogenase family.</text>
</comment>
<proteinExistence type="inferred from homology"/>
<keyword evidence="10" id="KW-1185">Reference proteome</keyword>
<dbReference type="InterPro" id="IPR036250">
    <property type="entry name" value="AcylCo_DH-like_C"/>
</dbReference>
<dbReference type="STRING" id="1193181.BN10_690033"/>
<dbReference type="Pfam" id="PF02771">
    <property type="entry name" value="Acyl-CoA_dh_N"/>
    <property type="match status" value="1"/>
</dbReference>
<dbReference type="Gene3D" id="2.40.110.10">
    <property type="entry name" value="Butyryl-CoA Dehydrogenase, subunit A, domain 2"/>
    <property type="match status" value="1"/>
</dbReference>
<dbReference type="InterPro" id="IPR037069">
    <property type="entry name" value="AcylCoA_DH/ox_N_sf"/>
</dbReference>
<keyword evidence="4 5" id="KW-0274">FAD</keyword>
<evidence type="ECO:0000256" key="4">
    <source>
        <dbReference type="ARBA" id="ARBA00022827"/>
    </source>
</evidence>
<dbReference type="EMBL" id="CAIZ01000140">
    <property type="protein sequence ID" value="CCH70899.1"/>
    <property type="molecule type" value="Genomic_DNA"/>
</dbReference>